<sequence length="135" mass="16042">MKTSTSDGKHEIQWTAQNQLENLDIEDNLALLTHTQELMQMKTTSILNIHWPDTINNELLWESTNQLADEGEIRKRRWNRIRHTLRKSPNCITRQTLSWNPEGKRKRGRSKNTLCQTKEADMKRMNNNWKGFPRT</sequence>
<accession>A0A183NCK3</accession>
<name>A0A183NCK3_9TREM</name>
<protein>
    <submittedName>
        <fullName evidence="1">Uncharacterized protein</fullName>
    </submittedName>
</protein>
<organism evidence="1 2">
    <name type="scientific">Schistosoma margrebowiei</name>
    <dbReference type="NCBI Taxonomy" id="48269"/>
    <lineage>
        <taxon>Eukaryota</taxon>
        <taxon>Metazoa</taxon>
        <taxon>Spiralia</taxon>
        <taxon>Lophotrochozoa</taxon>
        <taxon>Platyhelminthes</taxon>
        <taxon>Trematoda</taxon>
        <taxon>Digenea</taxon>
        <taxon>Strigeidida</taxon>
        <taxon>Schistosomatoidea</taxon>
        <taxon>Schistosomatidae</taxon>
        <taxon>Schistosoma</taxon>
    </lineage>
</organism>
<gene>
    <name evidence="1" type="ORF">SMRZ_LOCUS26027</name>
</gene>
<proteinExistence type="predicted"/>
<evidence type="ECO:0000313" key="1">
    <source>
        <dbReference type="EMBL" id="VDP57856.1"/>
    </source>
</evidence>
<dbReference type="EMBL" id="UZAI01022386">
    <property type="protein sequence ID" value="VDP57856.1"/>
    <property type="molecule type" value="Genomic_DNA"/>
</dbReference>
<keyword evidence="2" id="KW-1185">Reference proteome</keyword>
<evidence type="ECO:0000313" key="2">
    <source>
        <dbReference type="Proteomes" id="UP000277204"/>
    </source>
</evidence>
<dbReference type="AlphaFoldDB" id="A0A183NCK3"/>
<reference evidence="1 2" key="1">
    <citation type="submission" date="2018-11" db="EMBL/GenBank/DDBJ databases">
        <authorList>
            <consortium name="Pathogen Informatics"/>
        </authorList>
    </citation>
    <scope>NUCLEOTIDE SEQUENCE [LARGE SCALE GENOMIC DNA]</scope>
    <source>
        <strain evidence="1 2">Zambia</strain>
    </source>
</reference>
<dbReference type="Proteomes" id="UP000277204">
    <property type="component" value="Unassembled WGS sequence"/>
</dbReference>